<dbReference type="OrthoDB" id="5428081at2759"/>
<protein>
    <submittedName>
        <fullName evidence="3">Uncharacterized protein</fullName>
    </submittedName>
</protein>
<proteinExistence type="predicted"/>
<dbReference type="HOGENOM" id="CLU_158092_2_1_1"/>
<feature type="coiled-coil region" evidence="1">
    <location>
        <begin position="58"/>
        <end position="85"/>
    </location>
</feature>
<dbReference type="AlphaFoldDB" id="A0A086SVY6"/>
<keyword evidence="4" id="KW-1185">Reference proteome</keyword>
<name>A0A086SVY6_HAPC1</name>
<sequence>MSARAAWTRQDKVKAGVWAVGFAAVIMVGSWTGATLKQDKQKEEAIRQFRETTPAEQIAVLEERRTDLLEQRATYQRKLDAFRERVRERELDKERRRDKAAASR</sequence>
<gene>
    <name evidence="3" type="ORF">ACRE_080150</name>
</gene>
<reference evidence="4" key="1">
    <citation type="journal article" date="2014" name="Genome Announc.">
        <title>Genome sequence and annotation of Acremonium chrysogenum, producer of the beta-lactam antibiotic cephalosporin C.</title>
        <authorList>
            <person name="Terfehr D."/>
            <person name="Dahlmann T.A."/>
            <person name="Specht T."/>
            <person name="Zadra I."/>
            <person name="Kuernsteiner H."/>
            <person name="Kueck U."/>
        </authorList>
    </citation>
    <scope>NUCLEOTIDE SEQUENCE [LARGE SCALE GENOMIC DNA]</scope>
    <source>
        <strain evidence="4">ATCC 11550 / CBS 779.69 / DSM 880 / IAM 14645 / JCM 23072 / IMI 49137</strain>
    </source>
</reference>
<evidence type="ECO:0000313" key="4">
    <source>
        <dbReference type="Proteomes" id="UP000029964"/>
    </source>
</evidence>
<evidence type="ECO:0000313" key="3">
    <source>
        <dbReference type="EMBL" id="KFH41268.1"/>
    </source>
</evidence>
<dbReference type="Proteomes" id="UP000029964">
    <property type="component" value="Unassembled WGS sequence"/>
</dbReference>
<comment type="caution">
    <text evidence="3">The sequence shown here is derived from an EMBL/GenBank/DDBJ whole genome shotgun (WGS) entry which is preliminary data.</text>
</comment>
<evidence type="ECO:0000256" key="1">
    <source>
        <dbReference type="SAM" id="Coils"/>
    </source>
</evidence>
<evidence type="ECO:0000256" key="2">
    <source>
        <dbReference type="SAM" id="Phobius"/>
    </source>
</evidence>
<feature type="transmembrane region" description="Helical" evidence="2">
    <location>
        <begin position="15"/>
        <end position="34"/>
    </location>
</feature>
<keyword evidence="1" id="KW-0175">Coiled coil</keyword>
<accession>A0A086SVY6</accession>
<keyword evidence="2" id="KW-0812">Transmembrane</keyword>
<organism evidence="3 4">
    <name type="scientific">Hapsidospora chrysogenum (strain ATCC 11550 / CBS 779.69 / DSM 880 / IAM 14645 / JCM 23072 / IMI 49137)</name>
    <name type="common">Acremonium chrysogenum</name>
    <dbReference type="NCBI Taxonomy" id="857340"/>
    <lineage>
        <taxon>Eukaryota</taxon>
        <taxon>Fungi</taxon>
        <taxon>Dikarya</taxon>
        <taxon>Ascomycota</taxon>
        <taxon>Pezizomycotina</taxon>
        <taxon>Sordariomycetes</taxon>
        <taxon>Hypocreomycetidae</taxon>
        <taxon>Hypocreales</taxon>
        <taxon>Bionectriaceae</taxon>
        <taxon>Hapsidospora</taxon>
    </lineage>
</organism>
<keyword evidence="2" id="KW-0472">Membrane</keyword>
<dbReference type="EMBL" id="JPKY01000137">
    <property type="protein sequence ID" value="KFH41268.1"/>
    <property type="molecule type" value="Genomic_DNA"/>
</dbReference>
<keyword evidence="2" id="KW-1133">Transmembrane helix</keyword>